<feature type="domain" description="HTH lysR-type" evidence="5">
    <location>
        <begin position="54"/>
        <end position="111"/>
    </location>
</feature>
<evidence type="ECO:0000259" key="5">
    <source>
        <dbReference type="PROSITE" id="PS50931"/>
    </source>
</evidence>
<dbReference type="PROSITE" id="PS50931">
    <property type="entry name" value="HTH_LYSR"/>
    <property type="match status" value="1"/>
</dbReference>
<dbReference type="PANTHER" id="PTHR30346:SF28">
    <property type="entry name" value="HTH-TYPE TRANSCRIPTIONAL REGULATOR CYNR"/>
    <property type="match status" value="1"/>
</dbReference>
<evidence type="ECO:0000256" key="3">
    <source>
        <dbReference type="ARBA" id="ARBA00023125"/>
    </source>
</evidence>
<dbReference type="PRINTS" id="PR00039">
    <property type="entry name" value="HTHLYSR"/>
</dbReference>
<dbReference type="InterPro" id="IPR000847">
    <property type="entry name" value="LysR_HTH_N"/>
</dbReference>
<dbReference type="RefSeq" id="WP_244195580.1">
    <property type="nucleotide sequence ID" value="NZ_OCSU01000004.1"/>
</dbReference>
<dbReference type="Pfam" id="PF03466">
    <property type="entry name" value="LysR_substrate"/>
    <property type="match status" value="1"/>
</dbReference>
<dbReference type="Proteomes" id="UP000219522">
    <property type="component" value="Unassembled WGS sequence"/>
</dbReference>
<keyword evidence="3 6" id="KW-0238">DNA-binding</keyword>
<dbReference type="PANTHER" id="PTHR30346">
    <property type="entry name" value="TRANSCRIPTIONAL DUAL REGULATOR HCAR-RELATED"/>
    <property type="match status" value="1"/>
</dbReference>
<accession>A0A7Z7IH50</accession>
<evidence type="ECO:0000256" key="1">
    <source>
        <dbReference type="ARBA" id="ARBA00009437"/>
    </source>
</evidence>
<dbReference type="SUPFAM" id="SSF53850">
    <property type="entry name" value="Periplasmic binding protein-like II"/>
    <property type="match status" value="1"/>
</dbReference>
<keyword evidence="4" id="KW-0804">Transcription</keyword>
<dbReference type="FunFam" id="1.10.10.10:FF:000001">
    <property type="entry name" value="LysR family transcriptional regulator"/>
    <property type="match status" value="1"/>
</dbReference>
<dbReference type="Gene3D" id="3.40.190.10">
    <property type="entry name" value="Periplasmic binding protein-like II"/>
    <property type="match status" value="2"/>
</dbReference>
<proteinExistence type="inferred from homology"/>
<evidence type="ECO:0000256" key="2">
    <source>
        <dbReference type="ARBA" id="ARBA00023015"/>
    </source>
</evidence>
<dbReference type="InterPro" id="IPR005119">
    <property type="entry name" value="LysR_subst-bd"/>
</dbReference>
<comment type="caution">
    <text evidence="6">The sequence shown here is derived from an EMBL/GenBank/DDBJ whole genome shotgun (WGS) entry which is preliminary data.</text>
</comment>
<reference evidence="6 7" key="1">
    <citation type="submission" date="2017-09" db="EMBL/GenBank/DDBJ databases">
        <authorList>
            <person name="Varghese N."/>
            <person name="Submissions S."/>
        </authorList>
    </citation>
    <scope>NUCLEOTIDE SEQUENCE [LARGE SCALE GENOMIC DNA]</scope>
    <source>
        <strain evidence="6 7">OK806</strain>
    </source>
</reference>
<dbReference type="Gene3D" id="1.10.10.10">
    <property type="entry name" value="Winged helix-like DNA-binding domain superfamily/Winged helix DNA-binding domain"/>
    <property type="match status" value="1"/>
</dbReference>
<dbReference type="CDD" id="cd08414">
    <property type="entry name" value="PBP2_LTTR_aromatics_like"/>
    <property type="match status" value="1"/>
</dbReference>
<dbReference type="GO" id="GO:0003677">
    <property type="term" value="F:DNA binding"/>
    <property type="evidence" value="ECO:0007669"/>
    <property type="project" value="UniProtKB-KW"/>
</dbReference>
<dbReference type="InterPro" id="IPR036390">
    <property type="entry name" value="WH_DNA-bd_sf"/>
</dbReference>
<evidence type="ECO:0000256" key="4">
    <source>
        <dbReference type="ARBA" id="ARBA00023163"/>
    </source>
</evidence>
<dbReference type="EMBL" id="OCSU01000004">
    <property type="protein sequence ID" value="SOE91471.1"/>
    <property type="molecule type" value="Genomic_DNA"/>
</dbReference>
<dbReference type="SUPFAM" id="SSF46785">
    <property type="entry name" value="Winged helix' DNA-binding domain"/>
    <property type="match status" value="1"/>
</dbReference>
<dbReference type="GO" id="GO:0003700">
    <property type="term" value="F:DNA-binding transcription factor activity"/>
    <property type="evidence" value="ECO:0007669"/>
    <property type="project" value="InterPro"/>
</dbReference>
<comment type="similarity">
    <text evidence="1">Belongs to the LysR transcriptional regulatory family.</text>
</comment>
<gene>
    <name evidence="6" type="ORF">SAMN05446927_8398</name>
</gene>
<evidence type="ECO:0000313" key="7">
    <source>
        <dbReference type="Proteomes" id="UP000219522"/>
    </source>
</evidence>
<organism evidence="6 7">
    <name type="scientific">Caballeronia arationis</name>
    <dbReference type="NCBI Taxonomy" id="1777142"/>
    <lineage>
        <taxon>Bacteria</taxon>
        <taxon>Pseudomonadati</taxon>
        <taxon>Pseudomonadota</taxon>
        <taxon>Betaproteobacteria</taxon>
        <taxon>Burkholderiales</taxon>
        <taxon>Burkholderiaceae</taxon>
        <taxon>Caballeronia</taxon>
    </lineage>
</organism>
<name>A0A7Z7IH50_9BURK</name>
<keyword evidence="2" id="KW-0805">Transcription regulation</keyword>
<keyword evidence="7" id="KW-1185">Reference proteome</keyword>
<protein>
    <submittedName>
        <fullName evidence="6">DNA-binding transcriptional regulator, LysR family</fullName>
    </submittedName>
</protein>
<dbReference type="AlphaFoldDB" id="A0A7Z7IH50"/>
<evidence type="ECO:0000313" key="6">
    <source>
        <dbReference type="EMBL" id="SOE91471.1"/>
    </source>
</evidence>
<dbReference type="InterPro" id="IPR036388">
    <property type="entry name" value="WH-like_DNA-bd_sf"/>
</dbReference>
<dbReference type="GO" id="GO:0032993">
    <property type="term" value="C:protein-DNA complex"/>
    <property type="evidence" value="ECO:0007669"/>
    <property type="project" value="TreeGrafter"/>
</dbReference>
<sequence>MAIVVSRREGYKSAACYESVPGKGIWPRGKKNEADCGKMVSAEPSADVEWDIGMNIRQLQYFLAVAHDLNFTRASERVNVAQPALSQQIMALEDELGVALFTREKRKISLTPAGAILVEHAQRVLNAASTAVAAVRAAQRGAAAHLTVGAIYSAIYNFLPNTLREFKSIAENAEVSLQEMTIAQQIAGLKEGTIEVGLVRGHIYDRDIVTELLYRELLVVAVPTGGEYDVENAVEVSELAEWPLIAVARGLPRGYADRILEIFEENAFTPNIVKEVYDMHTSICLVAAGMGVSVVPATMKLMNTPGVAFRALGAQTQGVSFSVAWRRDSEAPMIPLFRDAARTSAAKLMDRHPNLFMQVAPSATVDPQGQI</sequence>
<dbReference type="Pfam" id="PF00126">
    <property type="entry name" value="HTH_1"/>
    <property type="match status" value="1"/>
</dbReference>